<evidence type="ECO:0000313" key="2">
    <source>
        <dbReference type="EMBL" id="QGY39000.1"/>
    </source>
</evidence>
<dbReference type="GO" id="GO:0032259">
    <property type="term" value="P:methylation"/>
    <property type="evidence" value="ECO:0007669"/>
    <property type="project" value="UniProtKB-KW"/>
</dbReference>
<dbReference type="GO" id="GO:0008757">
    <property type="term" value="F:S-adenosylmethionine-dependent methyltransferase activity"/>
    <property type="evidence" value="ECO:0007669"/>
    <property type="project" value="InterPro"/>
</dbReference>
<dbReference type="CDD" id="cd02440">
    <property type="entry name" value="AdoMet_MTases"/>
    <property type="match status" value="1"/>
</dbReference>
<dbReference type="Proteomes" id="UP000428328">
    <property type="component" value="Chromosome"/>
</dbReference>
<keyword evidence="2" id="KW-0489">Methyltransferase</keyword>
<dbReference type="InterPro" id="IPR029063">
    <property type="entry name" value="SAM-dependent_MTases_sf"/>
</dbReference>
<reference evidence="2 3" key="1">
    <citation type="submission" date="2019-11" db="EMBL/GenBank/DDBJ databases">
        <authorList>
            <person name="Zheng R.K."/>
            <person name="Sun C.M."/>
        </authorList>
    </citation>
    <scope>NUCLEOTIDE SEQUENCE [LARGE SCALE GENOMIC DNA]</scope>
    <source>
        <strain evidence="2 3">SRB007</strain>
    </source>
</reference>
<dbReference type="Pfam" id="PF08241">
    <property type="entry name" value="Methyltransf_11"/>
    <property type="match status" value="1"/>
</dbReference>
<feature type="domain" description="Methyltransferase type 11" evidence="1">
    <location>
        <begin position="69"/>
        <end position="150"/>
    </location>
</feature>
<dbReference type="SUPFAM" id="SSF53335">
    <property type="entry name" value="S-adenosyl-L-methionine-dependent methyltransferases"/>
    <property type="match status" value="1"/>
</dbReference>
<sequence>MSVAMSEQKFMIRFCKAGIISITACYQKTMALLCGKHPNLYPWHFQWTAIRDLNRDLADVLPTLEGRVLDAGCGLQPYRFLLPSVTDYVGMDVVPGPFVDYLVKTGERFPFLDESLDAVLCTQVLEHVEDEVFFLDEIARVLKPGGRLVISIPFIYQVHGAPHDYRRLSEFGLRRLLPGYTVERVNHQGGIGTSLATLSLGWLHTQLDATTPTSLVKMLITPLLLPLQAVVNLLGVLLDCCDSTRAFYGNLLAVAVKNSDGSK</sequence>
<dbReference type="AlphaFoldDB" id="A0A6I6JD61"/>
<dbReference type="PANTHER" id="PTHR43464">
    <property type="entry name" value="METHYLTRANSFERASE"/>
    <property type="match status" value="1"/>
</dbReference>
<proteinExistence type="predicted"/>
<dbReference type="Gene3D" id="3.40.50.150">
    <property type="entry name" value="Vaccinia Virus protein VP39"/>
    <property type="match status" value="1"/>
</dbReference>
<dbReference type="InterPro" id="IPR013216">
    <property type="entry name" value="Methyltransf_11"/>
</dbReference>
<protein>
    <submittedName>
        <fullName evidence="2">Methyltransferase domain-containing protein</fullName>
    </submittedName>
</protein>
<keyword evidence="2" id="KW-0808">Transferase</keyword>
<organism evidence="2 3">
    <name type="scientific">Pseudodesulfovibrio cashew</name>
    <dbReference type="NCBI Taxonomy" id="2678688"/>
    <lineage>
        <taxon>Bacteria</taxon>
        <taxon>Pseudomonadati</taxon>
        <taxon>Thermodesulfobacteriota</taxon>
        <taxon>Desulfovibrionia</taxon>
        <taxon>Desulfovibrionales</taxon>
        <taxon>Desulfovibrionaceae</taxon>
    </lineage>
</organism>
<keyword evidence="3" id="KW-1185">Reference proteome</keyword>
<name>A0A6I6JD61_9BACT</name>
<evidence type="ECO:0000313" key="3">
    <source>
        <dbReference type="Proteomes" id="UP000428328"/>
    </source>
</evidence>
<dbReference type="EMBL" id="CP046400">
    <property type="protein sequence ID" value="QGY39000.1"/>
    <property type="molecule type" value="Genomic_DNA"/>
</dbReference>
<evidence type="ECO:0000259" key="1">
    <source>
        <dbReference type="Pfam" id="PF08241"/>
    </source>
</evidence>
<accession>A0A6I6JD61</accession>
<dbReference type="KEGG" id="psel:GM415_02225"/>
<gene>
    <name evidence="2" type="ORF">GM415_02225</name>
</gene>